<dbReference type="AlphaFoldDB" id="A0A9W8W3F3"/>
<comment type="caution">
    <text evidence="1">The sequence shown here is derived from an EMBL/GenBank/DDBJ whole genome shotgun (WGS) entry which is preliminary data.</text>
</comment>
<gene>
    <name evidence="1" type="ORF">N0V84_012658</name>
</gene>
<protein>
    <submittedName>
        <fullName evidence="1">Uncharacterized protein</fullName>
    </submittedName>
</protein>
<reference evidence="1" key="1">
    <citation type="submission" date="2022-10" db="EMBL/GenBank/DDBJ databases">
        <title>Tapping the CABI collections for fungal endophytes: first genome assemblies for Collariella, Neodidymelliopsis, Ascochyta clinopodiicola, Didymella pomorum, Didymosphaeria variabile, Neocosmospora piperis and Neocucurbitaria cava.</title>
        <authorList>
            <person name="Hill R."/>
        </authorList>
    </citation>
    <scope>NUCLEOTIDE SEQUENCE</scope>
    <source>
        <strain evidence="1">IMI 366586</strain>
    </source>
</reference>
<dbReference type="Proteomes" id="UP001140502">
    <property type="component" value="Unassembled WGS sequence"/>
</dbReference>
<dbReference type="EMBL" id="JAPEUR010000712">
    <property type="protein sequence ID" value="KAJ4307540.1"/>
    <property type="molecule type" value="Genomic_DNA"/>
</dbReference>
<sequence>MFAHVSLTRDLRATRDMAPQEVWANLQPDPEIGAWEERRASLKQGRSRIQGLEAEAEIRQLIAKIRAKTARGEKEEEYADPEVDLAILERARLAGIWCNQPSDWSEEELAQRRVEAIDLMVALCDKRETIRRDRIRARRQIEPAIKQESPEPEPFPLLLNPNQCPDCVGDMRLLHEERTFEFLPSNSP</sequence>
<name>A0A9W8W3F3_9HYPO</name>
<dbReference type="OrthoDB" id="4485682at2759"/>
<accession>A0A9W8W3F3</accession>
<evidence type="ECO:0000313" key="2">
    <source>
        <dbReference type="Proteomes" id="UP001140502"/>
    </source>
</evidence>
<organism evidence="1 2">
    <name type="scientific">Fusarium piperis</name>
    <dbReference type="NCBI Taxonomy" id="1435070"/>
    <lineage>
        <taxon>Eukaryota</taxon>
        <taxon>Fungi</taxon>
        <taxon>Dikarya</taxon>
        <taxon>Ascomycota</taxon>
        <taxon>Pezizomycotina</taxon>
        <taxon>Sordariomycetes</taxon>
        <taxon>Hypocreomycetidae</taxon>
        <taxon>Hypocreales</taxon>
        <taxon>Nectriaceae</taxon>
        <taxon>Fusarium</taxon>
        <taxon>Fusarium solani species complex</taxon>
    </lineage>
</organism>
<evidence type="ECO:0000313" key="1">
    <source>
        <dbReference type="EMBL" id="KAJ4307540.1"/>
    </source>
</evidence>
<proteinExistence type="predicted"/>
<keyword evidence="2" id="KW-1185">Reference proteome</keyword>